<dbReference type="KEGG" id="cvr:CHLNCDRAFT_13560"/>
<organism evidence="6">
    <name type="scientific">Chlorella variabilis</name>
    <name type="common">Green alga</name>
    <dbReference type="NCBI Taxonomy" id="554065"/>
    <lineage>
        <taxon>Eukaryota</taxon>
        <taxon>Viridiplantae</taxon>
        <taxon>Chlorophyta</taxon>
        <taxon>core chlorophytes</taxon>
        <taxon>Trebouxiophyceae</taxon>
        <taxon>Chlorellales</taxon>
        <taxon>Chlorellaceae</taxon>
        <taxon>Chlorella clade</taxon>
        <taxon>Chlorella</taxon>
    </lineage>
</organism>
<dbReference type="GO" id="GO:0004721">
    <property type="term" value="F:phosphoprotein phosphatase activity"/>
    <property type="evidence" value="ECO:0007669"/>
    <property type="project" value="UniProtKB-KW"/>
</dbReference>
<dbReference type="STRING" id="554065.E1ZFD5"/>
<keyword evidence="2" id="KW-0904">Protein phosphatase</keyword>
<dbReference type="PANTHER" id="PTHR46381">
    <property type="entry name" value="MKPA PROTEIN"/>
    <property type="match status" value="1"/>
</dbReference>
<name>E1ZFD5_CHLVA</name>
<evidence type="ECO:0000259" key="3">
    <source>
        <dbReference type="PROSITE" id="PS50054"/>
    </source>
</evidence>
<dbReference type="PANTHER" id="PTHR46381:SF2">
    <property type="entry name" value="MAP KINASE PHOSPHATASE"/>
    <property type="match status" value="1"/>
</dbReference>
<gene>
    <name evidence="5" type="ORF">CHLNCDRAFT_13560</name>
</gene>
<dbReference type="OrthoDB" id="165342at2759"/>
<reference evidence="5 6" key="1">
    <citation type="journal article" date="2010" name="Plant Cell">
        <title>The Chlorella variabilis NC64A genome reveals adaptation to photosymbiosis, coevolution with viruses, and cryptic sex.</title>
        <authorList>
            <person name="Blanc G."/>
            <person name="Duncan G."/>
            <person name="Agarkova I."/>
            <person name="Borodovsky M."/>
            <person name="Gurnon J."/>
            <person name="Kuo A."/>
            <person name="Lindquist E."/>
            <person name="Lucas S."/>
            <person name="Pangilinan J."/>
            <person name="Polle J."/>
            <person name="Salamov A."/>
            <person name="Terry A."/>
            <person name="Yamada T."/>
            <person name="Dunigan D.D."/>
            <person name="Grigoriev I.V."/>
            <person name="Claverie J.M."/>
            <person name="Van Etten J.L."/>
        </authorList>
    </citation>
    <scope>NUCLEOTIDE SEQUENCE [LARGE SCALE GENOMIC DNA]</scope>
    <source>
        <strain evidence="5 6">NC64A</strain>
    </source>
</reference>
<dbReference type="Gene3D" id="3.90.190.10">
    <property type="entry name" value="Protein tyrosine phosphatase superfamily"/>
    <property type="match status" value="1"/>
</dbReference>
<evidence type="ECO:0000313" key="6">
    <source>
        <dbReference type="Proteomes" id="UP000008141"/>
    </source>
</evidence>
<dbReference type="Proteomes" id="UP000008141">
    <property type="component" value="Unassembled WGS sequence"/>
</dbReference>
<accession>E1ZFD5</accession>
<feature type="non-terminal residue" evidence="5">
    <location>
        <position position="167"/>
    </location>
</feature>
<dbReference type="InParanoid" id="E1ZFD5"/>
<dbReference type="InterPro" id="IPR000387">
    <property type="entry name" value="Tyr_Pase_dom"/>
</dbReference>
<dbReference type="InterPro" id="IPR029021">
    <property type="entry name" value="Prot-tyrosine_phosphatase-like"/>
</dbReference>
<dbReference type="OMA" id="CAIEVEC"/>
<dbReference type="InterPro" id="IPR003595">
    <property type="entry name" value="Tyr_Pase_cat"/>
</dbReference>
<keyword evidence="6" id="KW-1185">Reference proteome</keyword>
<dbReference type="InterPro" id="IPR016130">
    <property type="entry name" value="Tyr_Pase_AS"/>
</dbReference>
<keyword evidence="1" id="KW-0378">Hydrolase</keyword>
<evidence type="ECO:0000259" key="4">
    <source>
        <dbReference type="PROSITE" id="PS50056"/>
    </source>
</evidence>
<dbReference type="InterPro" id="IPR020422">
    <property type="entry name" value="TYR_PHOSPHATASE_DUAL_dom"/>
</dbReference>
<dbReference type="InterPro" id="IPR000340">
    <property type="entry name" value="Dual-sp_phosphatase_cat-dom"/>
</dbReference>
<feature type="domain" description="Tyrosine specific protein phosphatases" evidence="4">
    <location>
        <begin position="35"/>
        <end position="88"/>
    </location>
</feature>
<dbReference type="SUPFAM" id="SSF52799">
    <property type="entry name" value="(Phosphotyrosine protein) phosphatases II"/>
    <property type="match status" value="1"/>
</dbReference>
<dbReference type="GeneID" id="17355043"/>
<feature type="non-terminal residue" evidence="5">
    <location>
        <position position="1"/>
    </location>
</feature>
<proteinExistence type="predicted"/>
<dbReference type="CDD" id="cd14498">
    <property type="entry name" value="DSP"/>
    <property type="match status" value="1"/>
</dbReference>
<dbReference type="PROSITE" id="PS00383">
    <property type="entry name" value="TYR_PHOSPHATASE_1"/>
    <property type="match status" value="1"/>
</dbReference>
<evidence type="ECO:0000313" key="5">
    <source>
        <dbReference type="EMBL" id="EFN55648.1"/>
    </source>
</evidence>
<evidence type="ECO:0000256" key="2">
    <source>
        <dbReference type="ARBA" id="ARBA00022912"/>
    </source>
</evidence>
<sequence>NCVGFLYPPYFEDELRYQVLYLQDTPGEDILCVLYDVFDFIEEATRGGRVLIHCSQGVSRSASLAIAYLMWRQAAVYDDVFLAVKAARGVTNPNIGFICQLLQWHKRRHAPLDSCRLYRIAPQSAAAAQHLVPKPVGAPAGGASLDPRGAFVLHAPAALTIWAGEAC</sequence>
<dbReference type="PROSITE" id="PS50056">
    <property type="entry name" value="TYR_PHOSPHATASE_2"/>
    <property type="match status" value="1"/>
</dbReference>
<evidence type="ECO:0008006" key="7">
    <source>
        <dbReference type="Google" id="ProtNLM"/>
    </source>
</evidence>
<evidence type="ECO:0000256" key="1">
    <source>
        <dbReference type="ARBA" id="ARBA00022801"/>
    </source>
</evidence>
<dbReference type="Pfam" id="PF00782">
    <property type="entry name" value="DSPc"/>
    <property type="match status" value="1"/>
</dbReference>
<dbReference type="EMBL" id="GL433844">
    <property type="protein sequence ID" value="EFN55648.1"/>
    <property type="molecule type" value="Genomic_DNA"/>
</dbReference>
<dbReference type="PROSITE" id="PS50054">
    <property type="entry name" value="TYR_PHOSPHATASE_DUAL"/>
    <property type="match status" value="1"/>
</dbReference>
<dbReference type="SMART" id="SM00404">
    <property type="entry name" value="PTPc_motif"/>
    <property type="match status" value="1"/>
</dbReference>
<dbReference type="eggNOG" id="KOG1716">
    <property type="taxonomic scope" value="Eukaryota"/>
</dbReference>
<dbReference type="SMART" id="SM00195">
    <property type="entry name" value="DSPc"/>
    <property type="match status" value="1"/>
</dbReference>
<feature type="domain" description="Tyrosine-protein phosphatase" evidence="3">
    <location>
        <begin position="1"/>
        <end position="110"/>
    </location>
</feature>
<dbReference type="AlphaFoldDB" id="E1ZFD5"/>
<protein>
    <recommendedName>
        <fullName evidence="7">Protein-tyrosine-phosphatase</fullName>
    </recommendedName>
</protein>
<dbReference type="RefSeq" id="XP_005847750.1">
    <property type="nucleotide sequence ID" value="XM_005847688.1"/>
</dbReference>